<evidence type="ECO:0000313" key="3">
    <source>
        <dbReference type="Proteomes" id="UP000887013"/>
    </source>
</evidence>
<comment type="caution">
    <text evidence="2">The sequence shown here is derived from an EMBL/GenBank/DDBJ whole genome shotgun (WGS) entry which is preliminary data.</text>
</comment>
<dbReference type="OrthoDB" id="6427163at2759"/>
<evidence type="ECO:0000313" key="2">
    <source>
        <dbReference type="EMBL" id="GFS87838.1"/>
    </source>
</evidence>
<name>A0A8X6N0L8_NEPPI</name>
<gene>
    <name evidence="2" type="ORF">NPIL_595621</name>
</gene>
<dbReference type="EMBL" id="BMAW01099003">
    <property type="protein sequence ID" value="GFS87838.1"/>
    <property type="molecule type" value="Genomic_DNA"/>
</dbReference>
<accession>A0A8X6N0L8</accession>
<feature type="compositionally biased region" description="Polar residues" evidence="1">
    <location>
        <begin position="39"/>
        <end position="61"/>
    </location>
</feature>
<evidence type="ECO:0000256" key="1">
    <source>
        <dbReference type="SAM" id="MobiDB-lite"/>
    </source>
</evidence>
<reference evidence="2" key="1">
    <citation type="submission" date="2020-08" db="EMBL/GenBank/DDBJ databases">
        <title>Multicomponent nature underlies the extraordinary mechanical properties of spider dragline silk.</title>
        <authorList>
            <person name="Kono N."/>
            <person name="Nakamura H."/>
            <person name="Mori M."/>
            <person name="Yoshida Y."/>
            <person name="Ohtoshi R."/>
            <person name="Malay A.D."/>
            <person name="Moran D.A.P."/>
            <person name="Tomita M."/>
            <person name="Numata K."/>
            <person name="Arakawa K."/>
        </authorList>
    </citation>
    <scope>NUCLEOTIDE SEQUENCE</scope>
</reference>
<feature type="region of interest" description="Disordered" evidence="1">
    <location>
        <begin position="39"/>
        <end position="63"/>
    </location>
</feature>
<keyword evidence="3" id="KW-1185">Reference proteome</keyword>
<organism evidence="2 3">
    <name type="scientific">Nephila pilipes</name>
    <name type="common">Giant wood spider</name>
    <name type="synonym">Nephila maculata</name>
    <dbReference type="NCBI Taxonomy" id="299642"/>
    <lineage>
        <taxon>Eukaryota</taxon>
        <taxon>Metazoa</taxon>
        <taxon>Ecdysozoa</taxon>
        <taxon>Arthropoda</taxon>
        <taxon>Chelicerata</taxon>
        <taxon>Arachnida</taxon>
        <taxon>Araneae</taxon>
        <taxon>Araneomorphae</taxon>
        <taxon>Entelegynae</taxon>
        <taxon>Araneoidea</taxon>
        <taxon>Nephilidae</taxon>
        <taxon>Nephila</taxon>
    </lineage>
</organism>
<dbReference type="AlphaFoldDB" id="A0A8X6N0L8"/>
<proteinExistence type="predicted"/>
<dbReference type="Proteomes" id="UP000887013">
    <property type="component" value="Unassembled WGS sequence"/>
</dbReference>
<protein>
    <submittedName>
        <fullName evidence="2">Uncharacterized protein</fullName>
    </submittedName>
</protein>
<sequence length="252" mass="28825">MIQSRESGTETEYITVDPTTEGVLSSMWHKITNFFSPISDNATDTTQTSNESTSAAGSTAKSMAAREIRRGNAPYDYRRTPEDRENVMLDEGGVLAPLENFRRISRSFRIEKIFDDEAPASKEVRQTTRKKRFIPWNSREADYADAFENKDENGKVKRPANKQSQPIVEEFDQGQIKNNIYTSISSLEDILRGNERTKEMQSNVWITEKIAVGSDAEENIDNENYIKNIQDDPLLILNPRFEPVVKELMTEE</sequence>